<proteinExistence type="predicted"/>
<name>A0A317FJE8_9PROT</name>
<feature type="region of interest" description="Disordered" evidence="1">
    <location>
        <begin position="1"/>
        <end position="63"/>
    </location>
</feature>
<dbReference type="Proteomes" id="UP000245765">
    <property type="component" value="Unassembled WGS sequence"/>
</dbReference>
<feature type="compositionally biased region" description="Basic residues" evidence="1">
    <location>
        <begin position="9"/>
        <end position="21"/>
    </location>
</feature>
<evidence type="ECO:0000313" key="5">
    <source>
        <dbReference type="Proteomes" id="UP000245765"/>
    </source>
</evidence>
<keyword evidence="4" id="KW-0808">Transferase</keyword>
<comment type="caution">
    <text evidence="4">The sequence shown here is derived from an EMBL/GenBank/DDBJ whole genome shotgun (WGS) entry which is preliminary data.</text>
</comment>
<dbReference type="Gene3D" id="3.40.50.2000">
    <property type="entry name" value="Glycogen Phosphorylase B"/>
    <property type="match status" value="2"/>
</dbReference>
<dbReference type="GO" id="GO:0016758">
    <property type="term" value="F:hexosyltransferase activity"/>
    <property type="evidence" value="ECO:0007669"/>
    <property type="project" value="TreeGrafter"/>
</dbReference>
<dbReference type="AlphaFoldDB" id="A0A317FJE8"/>
<dbReference type="InterPro" id="IPR001296">
    <property type="entry name" value="Glyco_trans_1"/>
</dbReference>
<dbReference type="EMBL" id="QGNA01000001">
    <property type="protein sequence ID" value="PWS39194.1"/>
    <property type="molecule type" value="Genomic_DNA"/>
</dbReference>
<dbReference type="Pfam" id="PF13439">
    <property type="entry name" value="Glyco_transf_4"/>
    <property type="match status" value="1"/>
</dbReference>
<dbReference type="CDD" id="cd03801">
    <property type="entry name" value="GT4_PimA-like"/>
    <property type="match status" value="1"/>
</dbReference>
<dbReference type="Pfam" id="PF00534">
    <property type="entry name" value="Glycos_transf_1"/>
    <property type="match status" value="1"/>
</dbReference>
<feature type="domain" description="Glycosyltransferase subfamily 4-like N-terminal" evidence="3">
    <location>
        <begin position="79"/>
        <end position="239"/>
    </location>
</feature>
<evidence type="ECO:0000259" key="2">
    <source>
        <dbReference type="Pfam" id="PF00534"/>
    </source>
</evidence>
<dbReference type="InterPro" id="IPR028098">
    <property type="entry name" value="Glyco_trans_4-like_N"/>
</dbReference>
<dbReference type="PANTHER" id="PTHR45947">
    <property type="entry name" value="SULFOQUINOVOSYL TRANSFERASE SQD2"/>
    <property type="match status" value="1"/>
</dbReference>
<feature type="domain" description="Glycosyl transferase family 1" evidence="2">
    <location>
        <begin position="247"/>
        <end position="402"/>
    </location>
</feature>
<dbReference type="InterPro" id="IPR050194">
    <property type="entry name" value="Glycosyltransferase_grp1"/>
</dbReference>
<protein>
    <submittedName>
        <fullName evidence="4">Glycosyl transferase</fullName>
    </submittedName>
</protein>
<evidence type="ECO:0000259" key="3">
    <source>
        <dbReference type="Pfam" id="PF13439"/>
    </source>
</evidence>
<reference evidence="5" key="1">
    <citation type="submission" date="2018-05" db="EMBL/GenBank/DDBJ databases">
        <authorList>
            <person name="Du Z."/>
            <person name="Wang X."/>
        </authorList>
    </citation>
    <scope>NUCLEOTIDE SEQUENCE [LARGE SCALE GENOMIC DNA]</scope>
    <source>
        <strain evidence="5">CQN31</strain>
    </source>
</reference>
<accession>A0A317FJE8</accession>
<dbReference type="PANTHER" id="PTHR45947:SF3">
    <property type="entry name" value="SULFOQUINOVOSYL TRANSFERASE SQD2"/>
    <property type="match status" value="1"/>
</dbReference>
<dbReference type="SUPFAM" id="SSF53756">
    <property type="entry name" value="UDP-Glycosyltransferase/glycogen phosphorylase"/>
    <property type="match status" value="1"/>
</dbReference>
<sequence>MGRGAAAGHRPRAPRPPRRRGAGGGVSARPDLGRQRPPGRRARVGGTAGAAATVTPPADPPLPPGDAPLVLSVFPSFAVGGAQVRFCALANRYGPRWRHAIVALDGETGCAERLRPEVPFTLFPAPVPRGLDPLRAMLAARQVIRRLRPAALVTSNWGSIEWAMANLLPPRLRHLHTEDGFGPDEAAGQKPRRVLTRRLVLRGSEVALPSTVLLRAAREAWRLPEARLHHIPNGLDLARFRPDGPRADLAVPGEGPLIGTVAALRAEKNLARLLRAAALLLDAGLAFRLVLIGDGPERAMLEGLADELGLADRTLFAGHVPDPAAAYRAMDVFALSSDTEQMPFSVMEAMASGVAVAATDVGDVGVMLPPEAAPHVAARDPAALAAGLRPLVEDAALRGRLGALNRAKAKRDYDQETMFRAYARLIDGD</sequence>
<evidence type="ECO:0000256" key="1">
    <source>
        <dbReference type="SAM" id="MobiDB-lite"/>
    </source>
</evidence>
<keyword evidence="5" id="KW-1185">Reference proteome</keyword>
<organism evidence="4 5">
    <name type="scientific">Falsiroseomonas bella</name>
    <dbReference type="NCBI Taxonomy" id="2184016"/>
    <lineage>
        <taxon>Bacteria</taxon>
        <taxon>Pseudomonadati</taxon>
        <taxon>Pseudomonadota</taxon>
        <taxon>Alphaproteobacteria</taxon>
        <taxon>Acetobacterales</taxon>
        <taxon>Roseomonadaceae</taxon>
        <taxon>Falsiroseomonas</taxon>
    </lineage>
</organism>
<gene>
    <name evidence="4" type="ORF">DFH01_08150</name>
</gene>
<evidence type="ECO:0000313" key="4">
    <source>
        <dbReference type="EMBL" id="PWS39194.1"/>
    </source>
</evidence>